<keyword evidence="5" id="KW-1185">Reference proteome</keyword>
<evidence type="ECO:0000256" key="1">
    <source>
        <dbReference type="ARBA" id="ARBA00004496"/>
    </source>
</evidence>
<evidence type="ECO:0000313" key="5">
    <source>
        <dbReference type="Proteomes" id="UP000053660"/>
    </source>
</evidence>
<feature type="region of interest" description="Disordered" evidence="3">
    <location>
        <begin position="1"/>
        <end position="105"/>
    </location>
</feature>
<evidence type="ECO:0000256" key="3">
    <source>
        <dbReference type="SAM" id="MobiDB-lite"/>
    </source>
</evidence>
<protein>
    <submittedName>
        <fullName evidence="4">Uncharacterized protein</fullName>
    </submittedName>
</protein>
<dbReference type="InterPro" id="IPR018862">
    <property type="entry name" value="eIF4E-T"/>
</dbReference>
<dbReference type="GO" id="GO:0003729">
    <property type="term" value="F:mRNA binding"/>
    <property type="evidence" value="ECO:0007669"/>
    <property type="project" value="TreeGrafter"/>
</dbReference>
<proteinExistence type="predicted"/>
<dbReference type="PANTHER" id="PTHR12269">
    <property type="entry name" value="EUKARYOTIC TRANSLATION INITIATION FACTOR 4E TRANSPORTER"/>
    <property type="match status" value="1"/>
</dbReference>
<gene>
    <name evidence="4" type="ORF">OESDEN_12000</name>
</gene>
<evidence type="ECO:0000256" key="2">
    <source>
        <dbReference type="ARBA" id="ARBA00022490"/>
    </source>
</evidence>
<feature type="compositionally biased region" description="Basic and acidic residues" evidence="3">
    <location>
        <begin position="17"/>
        <end position="28"/>
    </location>
</feature>
<dbReference type="EMBL" id="KN556263">
    <property type="protein sequence ID" value="KHJ88209.1"/>
    <property type="molecule type" value="Genomic_DNA"/>
</dbReference>
<dbReference type="OrthoDB" id="8916892at2759"/>
<evidence type="ECO:0000313" key="4">
    <source>
        <dbReference type="EMBL" id="KHJ88209.1"/>
    </source>
</evidence>
<name>A0A0B1STE3_OESDE</name>
<dbReference type="GO" id="GO:0036464">
    <property type="term" value="C:cytoplasmic ribonucleoprotein granule"/>
    <property type="evidence" value="ECO:0007669"/>
    <property type="project" value="UniProtKB-ARBA"/>
</dbReference>
<organism evidence="4 5">
    <name type="scientific">Oesophagostomum dentatum</name>
    <name type="common">Nodular worm</name>
    <dbReference type="NCBI Taxonomy" id="61180"/>
    <lineage>
        <taxon>Eukaryota</taxon>
        <taxon>Metazoa</taxon>
        <taxon>Ecdysozoa</taxon>
        <taxon>Nematoda</taxon>
        <taxon>Chromadorea</taxon>
        <taxon>Rhabditida</taxon>
        <taxon>Rhabditina</taxon>
        <taxon>Rhabditomorpha</taxon>
        <taxon>Strongyloidea</taxon>
        <taxon>Strongylidae</taxon>
        <taxon>Oesophagostomum</taxon>
    </lineage>
</organism>
<dbReference type="Proteomes" id="UP000053660">
    <property type="component" value="Unassembled WGS sequence"/>
</dbReference>
<sequence>MKDRGPSMGGGKYSQGKNREDKGERIPEWADGSTTMDDMIELRGFDEPVKKGKKGGNRGKEDKEKDKDKKADARKESLENGKLEKSRTAEDSSSGTASRPIGPALPETDAEFAAILGLLDVQDDSAMASLFDKATITPDDSSSTTTGSRLSRFFKNHNQSEYHISVCSS</sequence>
<dbReference type="AlphaFoldDB" id="A0A0B1STE3"/>
<dbReference type="GO" id="GO:0017148">
    <property type="term" value="P:negative regulation of translation"/>
    <property type="evidence" value="ECO:0007669"/>
    <property type="project" value="TreeGrafter"/>
</dbReference>
<accession>A0A0B1STE3</accession>
<keyword evidence="2" id="KW-0963">Cytoplasm</keyword>
<dbReference type="PANTHER" id="PTHR12269:SF1">
    <property type="entry name" value="EUKARYOTIC TRANSLATION INITIATION FACTOR 4E TRANSPORTER"/>
    <property type="match status" value="1"/>
</dbReference>
<feature type="compositionally biased region" description="Basic and acidic residues" evidence="3">
    <location>
        <begin position="40"/>
        <end position="50"/>
    </location>
</feature>
<reference evidence="4 5" key="1">
    <citation type="submission" date="2014-03" db="EMBL/GenBank/DDBJ databases">
        <title>Draft genome of the hookworm Oesophagostomum dentatum.</title>
        <authorList>
            <person name="Mitreva M."/>
        </authorList>
    </citation>
    <scope>NUCLEOTIDE SEQUENCE [LARGE SCALE GENOMIC DNA]</scope>
    <source>
        <strain evidence="4 5">OD-Hann</strain>
    </source>
</reference>
<dbReference type="GO" id="GO:0005634">
    <property type="term" value="C:nucleus"/>
    <property type="evidence" value="ECO:0007669"/>
    <property type="project" value="TreeGrafter"/>
</dbReference>
<comment type="subcellular location">
    <subcellularLocation>
        <location evidence="1">Cytoplasm</location>
    </subcellularLocation>
</comment>
<dbReference type="Pfam" id="PF10477">
    <property type="entry name" value="EIF4E-T"/>
    <property type="match status" value="1"/>
</dbReference>
<feature type="compositionally biased region" description="Basic and acidic residues" evidence="3">
    <location>
        <begin position="58"/>
        <end position="90"/>
    </location>
</feature>